<dbReference type="EMBL" id="CDSF01000001">
    <property type="protein sequence ID" value="CEO94535.1"/>
    <property type="molecule type" value="Genomic_DNA"/>
</dbReference>
<dbReference type="AlphaFoldDB" id="A0A0G4IHI2"/>
<evidence type="ECO:0000313" key="4">
    <source>
        <dbReference type="Proteomes" id="UP000290189"/>
    </source>
</evidence>
<evidence type="ECO:0000313" key="3">
    <source>
        <dbReference type="Proteomes" id="UP000039324"/>
    </source>
</evidence>
<dbReference type="Proteomes" id="UP000290189">
    <property type="component" value="Unassembled WGS sequence"/>
</dbReference>
<accession>A0A0G4IHI2</accession>
<evidence type="ECO:0000313" key="2">
    <source>
        <dbReference type="EMBL" id="SPQ96882.1"/>
    </source>
</evidence>
<reference evidence="2 4" key="2">
    <citation type="submission" date="2018-03" db="EMBL/GenBank/DDBJ databases">
        <authorList>
            <person name="Fogelqvist J."/>
        </authorList>
    </citation>
    <scope>NUCLEOTIDE SEQUENCE [LARGE SCALE GENOMIC DNA]</scope>
</reference>
<geneLocation type="mitochondrion" evidence="2"/>
<dbReference type="EMBL" id="OVEO01000006">
    <property type="protein sequence ID" value="SPQ96882.1"/>
    <property type="molecule type" value="Genomic_DNA"/>
</dbReference>
<keyword evidence="2" id="KW-0496">Mitochondrion</keyword>
<dbReference type="Proteomes" id="UP000039324">
    <property type="component" value="Unassembled WGS sequence"/>
</dbReference>
<evidence type="ECO:0000313" key="1">
    <source>
        <dbReference type="EMBL" id="CEO94535.1"/>
    </source>
</evidence>
<proteinExistence type="predicted"/>
<reference evidence="1 3" key="1">
    <citation type="submission" date="2015-02" db="EMBL/GenBank/DDBJ databases">
        <authorList>
            <person name="Chooi Y.-H."/>
        </authorList>
    </citation>
    <scope>NUCLEOTIDE SEQUENCE [LARGE SCALE GENOMIC DNA]</scope>
    <source>
        <strain evidence="1">E3</strain>
    </source>
</reference>
<name>A0A0G4IHI2_PLABS</name>
<gene>
    <name evidence="1" type="ORF">PBRA_000320</name>
    <name evidence="2" type="ORF">PLBR_LOCUS4097</name>
</gene>
<organism evidence="1 3">
    <name type="scientific">Plasmodiophora brassicae</name>
    <name type="common">Clubroot disease agent</name>
    <dbReference type="NCBI Taxonomy" id="37360"/>
    <lineage>
        <taxon>Eukaryota</taxon>
        <taxon>Sar</taxon>
        <taxon>Rhizaria</taxon>
        <taxon>Endomyxa</taxon>
        <taxon>Phytomyxea</taxon>
        <taxon>Plasmodiophorida</taxon>
        <taxon>Plasmodiophoridae</taxon>
        <taxon>Plasmodiophora</taxon>
    </lineage>
</organism>
<protein>
    <submittedName>
        <fullName evidence="1">Uncharacterized protein</fullName>
    </submittedName>
</protein>
<keyword evidence="3" id="KW-1185">Reference proteome</keyword>
<sequence length="142" mass="16117">MSFRSRLPVRVNVDLRPSPVDSCRAEARRHLLASYCVFLKQVRRPYMHPFANKVAPAPPKDGASPFMRTVEPEVVTVLESIEGYSRVAEFRRGLHRIAKRLPQAPPVLDTIVKAQDFLIAKRDRRSGPSAADIKCLQNRRSI</sequence>